<dbReference type="SUPFAM" id="SSF161098">
    <property type="entry name" value="MetI-like"/>
    <property type="match status" value="1"/>
</dbReference>
<dbReference type="GO" id="GO:0005886">
    <property type="term" value="C:plasma membrane"/>
    <property type="evidence" value="ECO:0007669"/>
    <property type="project" value="UniProtKB-SubCell"/>
</dbReference>
<dbReference type="PANTHER" id="PTHR43227:SF11">
    <property type="entry name" value="BLL4140 PROTEIN"/>
    <property type="match status" value="1"/>
</dbReference>
<evidence type="ECO:0000256" key="5">
    <source>
        <dbReference type="ARBA" id="ARBA00022989"/>
    </source>
</evidence>
<keyword evidence="10" id="KW-1185">Reference proteome</keyword>
<evidence type="ECO:0000313" key="10">
    <source>
        <dbReference type="Proteomes" id="UP000198565"/>
    </source>
</evidence>
<dbReference type="RefSeq" id="WP_245780727.1">
    <property type="nucleotide sequence ID" value="NZ_FOTR01000002.1"/>
</dbReference>
<dbReference type="InterPro" id="IPR035906">
    <property type="entry name" value="MetI-like_sf"/>
</dbReference>
<proteinExistence type="inferred from homology"/>
<dbReference type="CDD" id="cd06261">
    <property type="entry name" value="TM_PBP2"/>
    <property type="match status" value="1"/>
</dbReference>
<organism evidence="9 10">
    <name type="scientific">Gracilibacillus orientalis</name>
    <dbReference type="NCBI Taxonomy" id="334253"/>
    <lineage>
        <taxon>Bacteria</taxon>
        <taxon>Bacillati</taxon>
        <taxon>Bacillota</taxon>
        <taxon>Bacilli</taxon>
        <taxon>Bacillales</taxon>
        <taxon>Bacillaceae</taxon>
        <taxon>Gracilibacillus</taxon>
    </lineage>
</organism>
<evidence type="ECO:0000256" key="7">
    <source>
        <dbReference type="RuleBase" id="RU363032"/>
    </source>
</evidence>
<gene>
    <name evidence="9" type="ORF">SAMN04487943_10240</name>
</gene>
<evidence type="ECO:0000256" key="6">
    <source>
        <dbReference type="ARBA" id="ARBA00023136"/>
    </source>
</evidence>
<reference evidence="10" key="1">
    <citation type="submission" date="2016-10" db="EMBL/GenBank/DDBJ databases">
        <authorList>
            <person name="Varghese N."/>
            <person name="Submissions S."/>
        </authorList>
    </citation>
    <scope>NUCLEOTIDE SEQUENCE [LARGE SCALE GENOMIC DNA]</scope>
    <source>
        <strain evidence="10">CGMCC 1.4250</strain>
    </source>
</reference>
<evidence type="ECO:0000256" key="2">
    <source>
        <dbReference type="ARBA" id="ARBA00022448"/>
    </source>
</evidence>
<accession>A0A1I4IDU6</accession>
<dbReference type="InterPro" id="IPR000515">
    <property type="entry name" value="MetI-like"/>
</dbReference>
<feature type="transmembrane region" description="Helical" evidence="7">
    <location>
        <begin position="100"/>
        <end position="121"/>
    </location>
</feature>
<sequence length="325" mass="36581">MPIESNTMDRNTNSLPTEQKEKGIKAFIKKCKDQQALLWMTVPFVIWVFIFKYLPVWGWTMAFQNFKPALNFSEQEWVGLKHFLFLFTDDRFLGVLRNTLAQSLINLVLGFVTAIALAVLINELTNIKFKRVVQTISYLPHFLSWVVAAALVSSVLSIDGIINDILMGLGFIDDEILWLGVGEYFWGILGAAETWKNVGWNAIIYLAAISMIDQEQYEAAKIDGASRIQRILHITIPGMKSVIIVLLIMNIGYILEAGFEPQYLLGNGQNVEYSENIDVFVIKYGISMFNFSLATAAGMFKTVISFIFLIAANSLSKKMGQGGLY</sequence>
<feature type="domain" description="ABC transmembrane type-1" evidence="8">
    <location>
        <begin position="96"/>
        <end position="312"/>
    </location>
</feature>
<keyword evidence="4 7" id="KW-0812">Transmembrane</keyword>
<keyword evidence="3" id="KW-1003">Cell membrane</keyword>
<evidence type="ECO:0000256" key="1">
    <source>
        <dbReference type="ARBA" id="ARBA00004651"/>
    </source>
</evidence>
<evidence type="ECO:0000256" key="4">
    <source>
        <dbReference type="ARBA" id="ARBA00022692"/>
    </source>
</evidence>
<feature type="transmembrane region" description="Helical" evidence="7">
    <location>
        <begin position="36"/>
        <end position="54"/>
    </location>
</feature>
<evidence type="ECO:0000313" key="9">
    <source>
        <dbReference type="EMBL" id="SFL52227.1"/>
    </source>
</evidence>
<dbReference type="Proteomes" id="UP000198565">
    <property type="component" value="Unassembled WGS sequence"/>
</dbReference>
<feature type="transmembrane region" description="Helical" evidence="7">
    <location>
        <begin position="142"/>
        <end position="172"/>
    </location>
</feature>
<evidence type="ECO:0000256" key="3">
    <source>
        <dbReference type="ARBA" id="ARBA00022475"/>
    </source>
</evidence>
<dbReference type="InterPro" id="IPR050809">
    <property type="entry name" value="UgpAE/MalFG_permease"/>
</dbReference>
<comment type="subcellular location">
    <subcellularLocation>
        <location evidence="1 7">Cell membrane</location>
        <topology evidence="1 7">Multi-pass membrane protein</topology>
    </subcellularLocation>
</comment>
<dbReference type="EMBL" id="FOTR01000002">
    <property type="protein sequence ID" value="SFL52227.1"/>
    <property type="molecule type" value="Genomic_DNA"/>
</dbReference>
<dbReference type="Pfam" id="PF00528">
    <property type="entry name" value="BPD_transp_1"/>
    <property type="match status" value="1"/>
</dbReference>
<evidence type="ECO:0000259" key="8">
    <source>
        <dbReference type="PROSITE" id="PS50928"/>
    </source>
</evidence>
<dbReference type="STRING" id="334253.SAMN04487943_10240"/>
<keyword evidence="5 7" id="KW-1133">Transmembrane helix</keyword>
<feature type="transmembrane region" description="Helical" evidence="7">
    <location>
        <begin position="288"/>
        <end position="311"/>
    </location>
</feature>
<feature type="transmembrane region" description="Helical" evidence="7">
    <location>
        <begin position="231"/>
        <end position="255"/>
    </location>
</feature>
<keyword evidence="6 7" id="KW-0472">Membrane</keyword>
<dbReference type="AlphaFoldDB" id="A0A1I4IDU6"/>
<keyword evidence="2 7" id="KW-0813">Transport</keyword>
<protein>
    <submittedName>
        <fullName evidence="9">Putative aldouronate transport system permease protein</fullName>
    </submittedName>
</protein>
<dbReference type="PROSITE" id="PS50928">
    <property type="entry name" value="ABC_TM1"/>
    <property type="match status" value="1"/>
</dbReference>
<dbReference type="Gene3D" id="1.10.3720.10">
    <property type="entry name" value="MetI-like"/>
    <property type="match status" value="1"/>
</dbReference>
<dbReference type="GO" id="GO:0055085">
    <property type="term" value="P:transmembrane transport"/>
    <property type="evidence" value="ECO:0007669"/>
    <property type="project" value="InterPro"/>
</dbReference>
<feature type="transmembrane region" description="Helical" evidence="7">
    <location>
        <begin position="184"/>
        <end position="210"/>
    </location>
</feature>
<comment type="similarity">
    <text evidence="7">Belongs to the binding-protein-dependent transport system permease family.</text>
</comment>
<dbReference type="PANTHER" id="PTHR43227">
    <property type="entry name" value="BLL4140 PROTEIN"/>
    <property type="match status" value="1"/>
</dbReference>
<name>A0A1I4IDU6_9BACI</name>